<keyword evidence="3" id="KW-1185">Reference proteome</keyword>
<organism evidence="2 3">
    <name type="scientific">Glossina austeni</name>
    <name type="common">Savannah tsetse fly</name>
    <dbReference type="NCBI Taxonomy" id="7395"/>
    <lineage>
        <taxon>Eukaryota</taxon>
        <taxon>Metazoa</taxon>
        <taxon>Ecdysozoa</taxon>
        <taxon>Arthropoda</taxon>
        <taxon>Hexapoda</taxon>
        <taxon>Insecta</taxon>
        <taxon>Pterygota</taxon>
        <taxon>Neoptera</taxon>
        <taxon>Endopterygota</taxon>
        <taxon>Diptera</taxon>
        <taxon>Brachycera</taxon>
        <taxon>Muscomorpha</taxon>
        <taxon>Hippoboscoidea</taxon>
        <taxon>Glossinidae</taxon>
        <taxon>Glossina</taxon>
    </lineage>
</organism>
<evidence type="ECO:0000256" key="1">
    <source>
        <dbReference type="SAM" id="Phobius"/>
    </source>
</evidence>
<accession>A0A1A9VEJ9</accession>
<evidence type="ECO:0000313" key="2">
    <source>
        <dbReference type="EnsemblMetazoa" id="GAUT034863-PA"/>
    </source>
</evidence>
<keyword evidence="1" id="KW-0812">Transmembrane</keyword>
<keyword evidence="1" id="KW-1133">Transmembrane helix</keyword>
<dbReference type="Proteomes" id="UP000078200">
    <property type="component" value="Unassembled WGS sequence"/>
</dbReference>
<dbReference type="EnsemblMetazoa" id="GAUT034863-RA">
    <property type="protein sequence ID" value="GAUT034863-PA"/>
    <property type="gene ID" value="GAUT034863"/>
</dbReference>
<dbReference type="AlphaFoldDB" id="A0A1A9VEJ9"/>
<keyword evidence="1" id="KW-0472">Membrane</keyword>
<reference evidence="2" key="1">
    <citation type="submission" date="2020-05" db="UniProtKB">
        <authorList>
            <consortium name="EnsemblMetazoa"/>
        </authorList>
    </citation>
    <scope>IDENTIFICATION</scope>
    <source>
        <strain evidence="2">TTRI</strain>
    </source>
</reference>
<proteinExistence type="predicted"/>
<dbReference type="VEuPathDB" id="VectorBase:GAUT034863"/>
<protein>
    <submittedName>
        <fullName evidence="2">Uncharacterized protein</fullName>
    </submittedName>
</protein>
<sequence length="131" mass="15454">MLPEDKDIRDSIMCLFNSINFMVLILLSIILSLSRRHQVLNVPYTSPPIRNSYFYEKAASFKPLQACYTTTFEMNTTKKRYQPRIKSLSYPWPHKAHAIFERFERKRMLCCCVPTQPLQAIYSLTLPARFI</sequence>
<feature type="transmembrane region" description="Helical" evidence="1">
    <location>
        <begin position="12"/>
        <end position="33"/>
    </location>
</feature>
<name>A0A1A9VEJ9_GLOAU</name>
<evidence type="ECO:0000313" key="3">
    <source>
        <dbReference type="Proteomes" id="UP000078200"/>
    </source>
</evidence>